<dbReference type="GO" id="GO:0003824">
    <property type="term" value="F:catalytic activity"/>
    <property type="evidence" value="ECO:0007669"/>
    <property type="project" value="InterPro"/>
</dbReference>
<evidence type="ECO:0000259" key="2">
    <source>
        <dbReference type="Pfam" id="PF24883"/>
    </source>
</evidence>
<dbReference type="Pfam" id="PF12796">
    <property type="entry name" value="Ank_2"/>
    <property type="match status" value="1"/>
</dbReference>
<accession>A0AB74JVB5</accession>
<dbReference type="PANTHER" id="PTHR46082">
    <property type="entry name" value="ATP/GTP-BINDING PROTEIN-RELATED"/>
    <property type="match status" value="1"/>
</dbReference>
<dbReference type="InterPro" id="IPR056884">
    <property type="entry name" value="NPHP3-like_N"/>
</dbReference>
<protein>
    <submittedName>
        <fullName evidence="3">Pfs, NACHT and ankyrin domain protein</fullName>
    </submittedName>
</protein>
<evidence type="ECO:0000256" key="1">
    <source>
        <dbReference type="ARBA" id="ARBA00022737"/>
    </source>
</evidence>
<dbReference type="Proteomes" id="UP000310374">
    <property type="component" value="Unassembled WGS sequence"/>
</dbReference>
<gene>
    <name evidence="3" type="ORF">D6D12_04680</name>
</gene>
<dbReference type="SUPFAM" id="SSF48403">
    <property type="entry name" value="Ankyrin repeat"/>
    <property type="match status" value="1"/>
</dbReference>
<dbReference type="Gene3D" id="3.40.50.1580">
    <property type="entry name" value="Nucleoside phosphorylase domain"/>
    <property type="match status" value="1"/>
</dbReference>
<reference evidence="3 4" key="1">
    <citation type="submission" date="2018-10" db="EMBL/GenBank/DDBJ databases">
        <title>Fifty Aureobasidium pullulans genomes reveal a recombining polyextremotolerant generalist.</title>
        <authorList>
            <person name="Gostincar C."/>
            <person name="Turk M."/>
            <person name="Zajc J."/>
            <person name="Gunde-Cimerman N."/>
        </authorList>
    </citation>
    <scope>NUCLEOTIDE SEQUENCE [LARGE SCALE GENOMIC DNA]</scope>
    <source>
        <strain evidence="3 4">EXF-10081</strain>
    </source>
</reference>
<evidence type="ECO:0000313" key="4">
    <source>
        <dbReference type="Proteomes" id="UP000310374"/>
    </source>
</evidence>
<dbReference type="SUPFAM" id="SSF53167">
    <property type="entry name" value="Purine and uridine phosphorylases"/>
    <property type="match status" value="1"/>
</dbReference>
<dbReference type="InterPro" id="IPR035994">
    <property type="entry name" value="Nucleoside_phosphorylase_sf"/>
</dbReference>
<dbReference type="Pfam" id="PF24883">
    <property type="entry name" value="NPHP3_N"/>
    <property type="match status" value="1"/>
</dbReference>
<organism evidence="3 4">
    <name type="scientific">Aureobasidium pullulans</name>
    <name type="common">Black yeast</name>
    <name type="synonym">Pullularia pullulans</name>
    <dbReference type="NCBI Taxonomy" id="5580"/>
    <lineage>
        <taxon>Eukaryota</taxon>
        <taxon>Fungi</taxon>
        <taxon>Dikarya</taxon>
        <taxon>Ascomycota</taxon>
        <taxon>Pezizomycotina</taxon>
        <taxon>Dothideomycetes</taxon>
        <taxon>Dothideomycetidae</taxon>
        <taxon>Dothideales</taxon>
        <taxon>Saccotheciaceae</taxon>
        <taxon>Aureobasidium</taxon>
    </lineage>
</organism>
<dbReference type="AlphaFoldDB" id="A0AB74JVB5"/>
<dbReference type="PANTHER" id="PTHR46082:SF11">
    <property type="entry name" value="AAA+ ATPASE DOMAIN-CONTAINING PROTEIN-RELATED"/>
    <property type="match status" value="1"/>
</dbReference>
<keyword evidence="1" id="KW-0677">Repeat</keyword>
<feature type="domain" description="Nephrocystin 3-like N-terminal" evidence="2">
    <location>
        <begin position="309"/>
        <end position="445"/>
    </location>
</feature>
<evidence type="ECO:0000313" key="3">
    <source>
        <dbReference type="EMBL" id="THX28656.1"/>
    </source>
</evidence>
<dbReference type="InterPro" id="IPR002110">
    <property type="entry name" value="Ankyrin_rpt"/>
</dbReference>
<comment type="caution">
    <text evidence="3">The sequence shown here is derived from an EMBL/GenBank/DDBJ whole genome shotgun (WGS) entry which is preliminary data.</text>
</comment>
<dbReference type="Gene3D" id="1.25.40.20">
    <property type="entry name" value="Ankyrin repeat-containing domain"/>
    <property type="match status" value="1"/>
</dbReference>
<sequence>MFDEQHDKPLDFEKNSSDSNSYHCGRIGNHNVVVACLPHGIYGTTSAATTASSMLFSFPNVKVGLMVGIGAAIPSDTNDIRLGDVVVSLPDGRSGGVIQYDLGKNHVETASGSDHILHVFERRGTLNTPPQALLNATGSLEARARIDGHQFPGLLQDMLRRHPRMGKSKPRQPGYVYQGQEKDRLFQASYPHMSGLGCKDCDPALEIPRDAREDPLIPEVHYGVIASGNRLIKDALERDMIAKDSGEDCLCLETEAAGLMNSFPCLVIRGICDYADSHKNDDWQEYAAATAAVYAKELLSYLDSADVTKTSRAIEVIEQLSEDVQKMGHEDPAPCPLIYFFFDFRNSAKQSLDGMLRSLVTQLYQQLPHLRHHVEESCESHKRSTQQPSRDSLKGLYDTMARDAAWIRMVLDAVDEAPERSDLLDWIESSVGRKEYNLQLIVTSRLEEDIESTFLRCINPGNQINIEQNLVDKDIRSYVSHRILEEQAFKRWQRQPKVQAKIIEDLTRKAGGMFRWVVCQFAMIEKCLDYPSLCEALEALPKTLEGTYERMLKDIPEVNFQHATTLLNMLIWSDQKKPLRLKEVVDAIAVRADRNVVFDPINRMPHAKDVLRICSGLILVDRGDIEFPSMKRARELGYQPAHASDKMSDPMEWTCQLAHASVKEYLISSRVFEKFRLPLEEEIAKTNLAKLCLAYLSSPGVDTDTIDKFHLTTYSAKWWLIFATHATVGDQSLYSLMIDFFMSDGGKVARICSLTEPHANGPNDSVGTPLYYASQFGLGLVVQELLRRGMDTNILGGEYGRPLQAASAGNHTRTVQILLAGGADVDGVGGPYDTAVQAASSEGHFETVQVLI</sequence>
<dbReference type="GO" id="GO:0009116">
    <property type="term" value="P:nucleoside metabolic process"/>
    <property type="evidence" value="ECO:0007669"/>
    <property type="project" value="InterPro"/>
</dbReference>
<proteinExistence type="predicted"/>
<dbReference type="InterPro" id="IPR053137">
    <property type="entry name" value="NLR-like"/>
</dbReference>
<name>A0AB74JVB5_AURPU</name>
<dbReference type="EMBL" id="QZAT01000049">
    <property type="protein sequence ID" value="THX28656.1"/>
    <property type="molecule type" value="Genomic_DNA"/>
</dbReference>
<dbReference type="InterPro" id="IPR036770">
    <property type="entry name" value="Ankyrin_rpt-contain_sf"/>
</dbReference>